<protein>
    <submittedName>
        <fullName evidence="1">Uncharacterized protein</fullName>
    </submittedName>
</protein>
<gene>
    <name evidence="1" type="ORF">MC7420_3569</name>
</gene>
<reference evidence="1 2" key="1">
    <citation type="submission" date="2008-07" db="EMBL/GenBank/DDBJ databases">
        <authorList>
            <person name="Tandeau de Marsac N."/>
            <person name="Ferriera S."/>
            <person name="Johnson J."/>
            <person name="Kravitz S."/>
            <person name="Beeson K."/>
            <person name="Sutton G."/>
            <person name="Rogers Y.-H."/>
            <person name="Friedman R."/>
            <person name="Frazier M."/>
            <person name="Venter J.C."/>
        </authorList>
    </citation>
    <scope>NUCLEOTIDE SEQUENCE [LARGE SCALE GENOMIC DNA]</scope>
    <source>
        <strain evidence="1 2">PCC 7420</strain>
    </source>
</reference>
<sequence>MWVGARNRVSALDFGEDAEIVIETLVVSAIVFMALKRNYKLNTNLN</sequence>
<accession>B4W042</accession>
<evidence type="ECO:0000313" key="1">
    <source>
        <dbReference type="EMBL" id="EDX72497.1"/>
    </source>
</evidence>
<dbReference type="AlphaFoldDB" id="B4W042"/>
<name>B4W042_9CYAN</name>
<evidence type="ECO:0000313" key="2">
    <source>
        <dbReference type="Proteomes" id="UP000003835"/>
    </source>
</evidence>
<dbReference type="STRING" id="118168.MC7420_3569"/>
<dbReference type="HOGENOM" id="CLU_3182415_0_0_3"/>
<organism evidence="1 2">
    <name type="scientific">Coleofasciculus chthonoplastes PCC 7420</name>
    <dbReference type="NCBI Taxonomy" id="118168"/>
    <lineage>
        <taxon>Bacteria</taxon>
        <taxon>Bacillati</taxon>
        <taxon>Cyanobacteriota</taxon>
        <taxon>Cyanophyceae</taxon>
        <taxon>Coleofasciculales</taxon>
        <taxon>Coleofasciculaceae</taxon>
        <taxon>Coleofasciculus</taxon>
    </lineage>
</organism>
<dbReference type="EMBL" id="DS989864">
    <property type="protein sequence ID" value="EDX72497.1"/>
    <property type="molecule type" value="Genomic_DNA"/>
</dbReference>
<keyword evidence="2" id="KW-1185">Reference proteome</keyword>
<dbReference type="Proteomes" id="UP000003835">
    <property type="component" value="Unassembled WGS sequence"/>
</dbReference>
<proteinExistence type="predicted"/>